<sequence length="217" mass="23330">MRLALPPPPIVHVGHPALRQRAAPVLDLRGRETRRVIGQLVRALDAHDGSGLAAPQIGEPVRILAVRDLFNRLPSADALAPHLGDVQRARLLRISPVVAINPTITAASDDHDEDWEACLSLPGLWGLVRRPRAVSVRFTAPDGAETAHECVGWAARVFQHELDHLDGVLFIDRLVHGVAGLVHESELHHQLPSEEDGGAVARPAAGPASATRMDGAR</sequence>
<dbReference type="GO" id="GO:0006412">
    <property type="term" value="P:translation"/>
    <property type="evidence" value="ECO:0007669"/>
    <property type="project" value="UniProtKB-KW"/>
</dbReference>
<evidence type="ECO:0000313" key="10">
    <source>
        <dbReference type="Proteomes" id="UP000751190"/>
    </source>
</evidence>
<dbReference type="EC" id="3.5.1.88" evidence="2 7"/>
<dbReference type="EMBL" id="JAGTXO010000007">
    <property type="protein sequence ID" value="KAG8466662.1"/>
    <property type="molecule type" value="Genomic_DNA"/>
</dbReference>
<dbReference type="GO" id="GO:0046872">
    <property type="term" value="F:metal ion binding"/>
    <property type="evidence" value="ECO:0007669"/>
    <property type="project" value="UniProtKB-KW"/>
</dbReference>
<dbReference type="GO" id="GO:0005739">
    <property type="term" value="C:mitochondrion"/>
    <property type="evidence" value="ECO:0007669"/>
    <property type="project" value="TreeGrafter"/>
</dbReference>
<name>A0A8J5XMM7_DIALT</name>
<dbReference type="OrthoDB" id="276063at2759"/>
<evidence type="ECO:0000313" key="9">
    <source>
        <dbReference type="EMBL" id="KAG8466662.1"/>
    </source>
</evidence>
<keyword evidence="5 7" id="KW-0648">Protein biosynthesis</keyword>
<dbReference type="InterPro" id="IPR036821">
    <property type="entry name" value="Peptide_deformylase_sf"/>
</dbReference>
<comment type="similarity">
    <text evidence="1 7">Belongs to the polypeptide deformylase family.</text>
</comment>
<accession>A0A8J5XMM7</accession>
<dbReference type="OMA" id="RAFSYNV"/>
<dbReference type="InterPro" id="IPR023635">
    <property type="entry name" value="Peptide_deformylase"/>
</dbReference>
<dbReference type="SUPFAM" id="SSF56420">
    <property type="entry name" value="Peptide deformylase"/>
    <property type="match status" value="1"/>
</dbReference>
<reference evidence="9" key="1">
    <citation type="submission" date="2021-05" db="EMBL/GenBank/DDBJ databases">
        <title>The genome of the haptophyte Pavlova lutheri (Diacronema luteri, Pavlovales) - a model for lipid biosynthesis in eukaryotic algae.</title>
        <authorList>
            <person name="Hulatt C.J."/>
            <person name="Posewitz M.C."/>
        </authorList>
    </citation>
    <scope>NUCLEOTIDE SEQUENCE</scope>
    <source>
        <strain evidence="9">NIVA-4/92</strain>
    </source>
</reference>
<keyword evidence="4 7" id="KW-0378">Hydrolase</keyword>
<keyword evidence="3 7" id="KW-0479">Metal-binding</keyword>
<dbReference type="AlphaFoldDB" id="A0A8J5XMM7"/>
<dbReference type="PRINTS" id="PR01576">
    <property type="entry name" value="PDEFORMYLASE"/>
</dbReference>
<dbReference type="Gene3D" id="3.90.45.10">
    <property type="entry name" value="Peptide deformylase"/>
    <property type="match status" value="1"/>
</dbReference>
<evidence type="ECO:0000256" key="4">
    <source>
        <dbReference type="ARBA" id="ARBA00022801"/>
    </source>
</evidence>
<dbReference type="GO" id="GO:0042586">
    <property type="term" value="F:peptide deformylase activity"/>
    <property type="evidence" value="ECO:0007669"/>
    <property type="project" value="UniProtKB-EC"/>
</dbReference>
<gene>
    <name evidence="9" type="ORF">KFE25_008041</name>
</gene>
<evidence type="ECO:0000256" key="1">
    <source>
        <dbReference type="ARBA" id="ARBA00010759"/>
    </source>
</evidence>
<feature type="region of interest" description="Disordered" evidence="8">
    <location>
        <begin position="190"/>
        <end position="217"/>
    </location>
</feature>
<comment type="catalytic activity">
    <reaction evidence="7">
        <text>N-terminal N-formyl-L-methionyl-[peptide] + H2O = N-terminal L-methionyl-[peptide] + formate</text>
        <dbReference type="Rhea" id="RHEA:24420"/>
        <dbReference type="Rhea" id="RHEA-COMP:10639"/>
        <dbReference type="Rhea" id="RHEA-COMP:10640"/>
        <dbReference type="ChEBI" id="CHEBI:15377"/>
        <dbReference type="ChEBI" id="CHEBI:15740"/>
        <dbReference type="ChEBI" id="CHEBI:49298"/>
        <dbReference type="ChEBI" id="CHEBI:64731"/>
        <dbReference type="EC" id="3.5.1.88"/>
    </reaction>
</comment>
<dbReference type="HAMAP" id="MF_00163">
    <property type="entry name" value="Pep_deformylase"/>
    <property type="match status" value="1"/>
</dbReference>
<dbReference type="NCBIfam" id="NF001159">
    <property type="entry name" value="PRK00150.1-3"/>
    <property type="match status" value="1"/>
</dbReference>
<organism evidence="9 10">
    <name type="scientific">Diacronema lutheri</name>
    <name type="common">Unicellular marine alga</name>
    <name type="synonym">Monochrysis lutheri</name>
    <dbReference type="NCBI Taxonomy" id="2081491"/>
    <lineage>
        <taxon>Eukaryota</taxon>
        <taxon>Haptista</taxon>
        <taxon>Haptophyta</taxon>
        <taxon>Pavlovophyceae</taxon>
        <taxon>Pavlovales</taxon>
        <taxon>Pavlovaceae</taxon>
        <taxon>Diacronema</taxon>
    </lineage>
</organism>
<proteinExistence type="inferred from homology"/>
<evidence type="ECO:0000256" key="3">
    <source>
        <dbReference type="ARBA" id="ARBA00022723"/>
    </source>
</evidence>
<comment type="function">
    <text evidence="6 7">Removes the formyl group from the N-terminal Met of newly synthesized proteins.</text>
</comment>
<dbReference type="PANTHER" id="PTHR10458:SF2">
    <property type="entry name" value="PEPTIDE DEFORMYLASE, MITOCHONDRIAL"/>
    <property type="match status" value="1"/>
</dbReference>
<protein>
    <recommendedName>
        <fullName evidence="2 7">Peptide deformylase</fullName>
        <ecNumber evidence="2 7">3.5.1.88</ecNumber>
    </recommendedName>
</protein>
<dbReference type="Pfam" id="PF01327">
    <property type="entry name" value="Pep_deformylase"/>
    <property type="match status" value="1"/>
</dbReference>
<dbReference type="CDD" id="cd00487">
    <property type="entry name" value="Pep_deformylase"/>
    <property type="match status" value="1"/>
</dbReference>
<comment type="caution">
    <text evidence="9">The sequence shown here is derived from an EMBL/GenBank/DDBJ whole genome shotgun (WGS) entry which is preliminary data.</text>
</comment>
<evidence type="ECO:0000256" key="2">
    <source>
        <dbReference type="ARBA" id="ARBA00012175"/>
    </source>
</evidence>
<evidence type="ECO:0000256" key="7">
    <source>
        <dbReference type="RuleBase" id="RU362111"/>
    </source>
</evidence>
<keyword evidence="10" id="KW-1185">Reference proteome</keyword>
<evidence type="ECO:0000256" key="8">
    <source>
        <dbReference type="SAM" id="MobiDB-lite"/>
    </source>
</evidence>
<evidence type="ECO:0000256" key="6">
    <source>
        <dbReference type="ARBA" id="ARBA00037114"/>
    </source>
</evidence>
<dbReference type="Proteomes" id="UP000751190">
    <property type="component" value="Unassembled WGS sequence"/>
</dbReference>
<feature type="compositionally biased region" description="Low complexity" evidence="8">
    <location>
        <begin position="198"/>
        <end position="210"/>
    </location>
</feature>
<evidence type="ECO:0000256" key="5">
    <source>
        <dbReference type="ARBA" id="ARBA00022917"/>
    </source>
</evidence>
<dbReference type="PANTHER" id="PTHR10458">
    <property type="entry name" value="PEPTIDE DEFORMYLASE"/>
    <property type="match status" value="1"/>
</dbReference>